<dbReference type="AlphaFoldDB" id="Q2ILA1"/>
<dbReference type="Pfam" id="PF03372">
    <property type="entry name" value="Exo_endo_phos"/>
    <property type="match status" value="1"/>
</dbReference>
<proteinExistence type="predicted"/>
<dbReference type="GO" id="GO:0004519">
    <property type="term" value="F:endonuclease activity"/>
    <property type="evidence" value="ECO:0007669"/>
    <property type="project" value="UniProtKB-KW"/>
</dbReference>
<evidence type="ECO:0000259" key="10">
    <source>
        <dbReference type="Pfam" id="PF03372"/>
    </source>
</evidence>
<feature type="domain" description="Endonuclease/exonuclease/phosphatase" evidence="10">
    <location>
        <begin position="47"/>
        <end position="290"/>
    </location>
</feature>
<dbReference type="KEGG" id="ade:Adeh_2662"/>
<dbReference type="PANTHER" id="PTHR15822:SF4">
    <property type="entry name" value="TYROSYL-DNA PHOSPHODIESTERASE 2"/>
    <property type="match status" value="1"/>
</dbReference>
<evidence type="ECO:0000256" key="5">
    <source>
        <dbReference type="ARBA" id="ARBA00022763"/>
    </source>
</evidence>
<evidence type="ECO:0000256" key="8">
    <source>
        <dbReference type="ARBA" id="ARBA00023204"/>
    </source>
</evidence>
<dbReference type="STRING" id="290397.Adeh_2662"/>
<dbReference type="Proteomes" id="UP000001935">
    <property type="component" value="Chromosome"/>
</dbReference>
<keyword evidence="3" id="KW-0540">Nuclease</keyword>
<evidence type="ECO:0000256" key="4">
    <source>
        <dbReference type="ARBA" id="ARBA00022723"/>
    </source>
</evidence>
<evidence type="ECO:0000313" key="12">
    <source>
        <dbReference type="Proteomes" id="UP000001935"/>
    </source>
</evidence>
<evidence type="ECO:0000313" key="11">
    <source>
        <dbReference type="EMBL" id="ABC82432.1"/>
    </source>
</evidence>
<keyword evidence="8" id="KW-0234">DNA repair</keyword>
<feature type="signal peptide" evidence="9">
    <location>
        <begin position="1"/>
        <end position="34"/>
    </location>
</feature>
<keyword evidence="5" id="KW-0227">DNA damage</keyword>
<dbReference type="SUPFAM" id="SSF56219">
    <property type="entry name" value="DNase I-like"/>
    <property type="match status" value="1"/>
</dbReference>
<dbReference type="InterPro" id="IPR005135">
    <property type="entry name" value="Endo/exonuclease/phosphatase"/>
</dbReference>
<dbReference type="GO" id="GO:0004527">
    <property type="term" value="F:exonuclease activity"/>
    <property type="evidence" value="ECO:0007669"/>
    <property type="project" value="UniProtKB-KW"/>
</dbReference>
<dbReference type="InterPro" id="IPR051547">
    <property type="entry name" value="TDP2-like"/>
</dbReference>
<dbReference type="PANTHER" id="PTHR15822">
    <property type="entry name" value="TRAF AND TNF RECEPTOR-ASSOCIATED PROTEIN"/>
    <property type="match status" value="1"/>
</dbReference>
<dbReference type="Gene3D" id="3.60.10.10">
    <property type="entry name" value="Endonuclease/exonuclease/phosphatase"/>
    <property type="match status" value="1"/>
</dbReference>
<comment type="cofactor">
    <cofactor evidence="2">
        <name>Mg(2+)</name>
        <dbReference type="ChEBI" id="CHEBI:18420"/>
    </cofactor>
</comment>
<keyword evidence="11" id="KW-0255">Endonuclease</keyword>
<evidence type="ECO:0000256" key="7">
    <source>
        <dbReference type="ARBA" id="ARBA00022842"/>
    </source>
</evidence>
<comment type="cofactor">
    <cofactor evidence="1">
        <name>Mn(2+)</name>
        <dbReference type="ChEBI" id="CHEBI:29035"/>
    </cofactor>
</comment>
<keyword evidence="9" id="KW-0732">Signal</keyword>
<name>Q2ILA1_ANADE</name>
<accession>Q2ILA1</accession>
<evidence type="ECO:0000256" key="3">
    <source>
        <dbReference type="ARBA" id="ARBA00022722"/>
    </source>
</evidence>
<dbReference type="InterPro" id="IPR036691">
    <property type="entry name" value="Endo/exonu/phosph_ase_sf"/>
</dbReference>
<protein>
    <submittedName>
        <fullName evidence="11">Endonuclease/exonuclease/phosphatase</fullName>
    </submittedName>
</protein>
<feature type="chain" id="PRO_5004210491" evidence="9">
    <location>
        <begin position="35"/>
        <end position="300"/>
    </location>
</feature>
<organism evidence="11 12">
    <name type="scientific">Anaeromyxobacter dehalogenans (strain 2CP-C)</name>
    <dbReference type="NCBI Taxonomy" id="290397"/>
    <lineage>
        <taxon>Bacteria</taxon>
        <taxon>Pseudomonadati</taxon>
        <taxon>Myxococcota</taxon>
        <taxon>Myxococcia</taxon>
        <taxon>Myxococcales</taxon>
        <taxon>Cystobacterineae</taxon>
        <taxon>Anaeromyxobacteraceae</taxon>
        <taxon>Anaeromyxobacter</taxon>
    </lineage>
</organism>
<reference evidence="11 12" key="1">
    <citation type="submission" date="2006-01" db="EMBL/GenBank/DDBJ databases">
        <title>Complete sequence of Anaeromyxobacter dehalogenans 2CP-C.</title>
        <authorList>
            <consortium name="US DOE Joint Genome Institute"/>
            <person name="Copeland A."/>
            <person name="Lucas S."/>
            <person name="Lapidus A."/>
            <person name="Barry K."/>
            <person name="Detter J.C."/>
            <person name="Glavina T."/>
            <person name="Hammon N."/>
            <person name="Israni S."/>
            <person name="Pitluck S."/>
            <person name="Brettin T."/>
            <person name="Bruce D."/>
            <person name="Han C."/>
            <person name="Tapia R."/>
            <person name="Gilna P."/>
            <person name="Kiss H."/>
            <person name="Schmutz J."/>
            <person name="Larimer F."/>
            <person name="Land M."/>
            <person name="Kyrpides N."/>
            <person name="Anderson I."/>
            <person name="Sanford R.A."/>
            <person name="Ritalahti K.M."/>
            <person name="Thomas H.S."/>
            <person name="Kirby J.R."/>
            <person name="Zhulin I.B."/>
            <person name="Loeffler F.E."/>
            <person name="Richardson P."/>
        </authorList>
    </citation>
    <scope>NUCLEOTIDE SEQUENCE [LARGE SCALE GENOMIC DNA]</scope>
    <source>
        <strain evidence="11 12">2CP-C</strain>
    </source>
</reference>
<sequence length="300" mass="31061">MHGAARMPRPDRTRPAALAVLALAAACAPPPLDAPPGPPAALVRVVSWNVHDLFDDLDRTEPPGALDTVATAGEVDARLARVAAVLGRLDGDLVLLQEVETAALAEALAARAGYAQARLVEGNDPRGIDVAVLSRLPLRAYVSHRDERDAAGRPLFPRDCVEAHAALPGGRTLALVGSHLSSALSDDGTRRAAQAARMREIADRLLRDGARVVAGGDLNDEAGSFALGPLFGDGAWVDPAAALPPDAAWTWSGGGDRAALDHLAVPRADAASVVQAAVAGGTDVEAASDHRPVVLDLWLR</sequence>
<dbReference type="PROSITE" id="PS51257">
    <property type="entry name" value="PROKAR_LIPOPROTEIN"/>
    <property type="match status" value="1"/>
</dbReference>
<dbReference type="HOGENOM" id="CLU_058620_0_0_7"/>
<evidence type="ECO:0000256" key="6">
    <source>
        <dbReference type="ARBA" id="ARBA00022801"/>
    </source>
</evidence>
<dbReference type="GO" id="GO:0006281">
    <property type="term" value="P:DNA repair"/>
    <property type="evidence" value="ECO:0007669"/>
    <property type="project" value="UniProtKB-KW"/>
</dbReference>
<keyword evidence="7" id="KW-0460">Magnesium</keyword>
<keyword evidence="4" id="KW-0479">Metal-binding</keyword>
<gene>
    <name evidence="11" type="ordered locus">Adeh_2662</name>
</gene>
<dbReference type="GO" id="GO:0046872">
    <property type="term" value="F:metal ion binding"/>
    <property type="evidence" value="ECO:0007669"/>
    <property type="project" value="UniProtKB-KW"/>
</dbReference>
<evidence type="ECO:0000256" key="1">
    <source>
        <dbReference type="ARBA" id="ARBA00001936"/>
    </source>
</evidence>
<keyword evidence="6" id="KW-0378">Hydrolase</keyword>
<dbReference type="EMBL" id="CP000251">
    <property type="protein sequence ID" value="ABC82432.1"/>
    <property type="molecule type" value="Genomic_DNA"/>
</dbReference>
<evidence type="ECO:0000256" key="2">
    <source>
        <dbReference type="ARBA" id="ARBA00001946"/>
    </source>
</evidence>
<keyword evidence="11" id="KW-0269">Exonuclease</keyword>
<evidence type="ECO:0000256" key="9">
    <source>
        <dbReference type="SAM" id="SignalP"/>
    </source>
</evidence>
<dbReference type="eggNOG" id="COG3021">
    <property type="taxonomic scope" value="Bacteria"/>
</dbReference>